<dbReference type="InterPro" id="IPR007034">
    <property type="entry name" value="BMS1_TSR1_C"/>
</dbReference>
<dbReference type="SMART" id="SM01362">
    <property type="entry name" value="DUF663"/>
    <property type="match status" value="1"/>
</dbReference>
<evidence type="ECO:0000313" key="6">
    <source>
        <dbReference type="Proteomes" id="UP000694865"/>
    </source>
</evidence>
<feature type="compositionally biased region" description="Basic and acidic residues" evidence="4">
    <location>
        <begin position="481"/>
        <end position="500"/>
    </location>
</feature>
<keyword evidence="2" id="KW-0690">Ribosome biogenesis</keyword>
<dbReference type="GeneID" id="100377776"/>
<feature type="compositionally biased region" description="Acidic residues" evidence="4">
    <location>
        <begin position="514"/>
        <end position="523"/>
    </location>
</feature>
<feature type="compositionally biased region" description="Basic and acidic residues" evidence="4">
    <location>
        <begin position="635"/>
        <end position="656"/>
    </location>
</feature>
<keyword evidence="3" id="KW-0539">Nucleus</keyword>
<feature type="compositionally biased region" description="Acidic residues" evidence="4">
    <location>
        <begin position="841"/>
        <end position="852"/>
    </location>
</feature>
<dbReference type="Pfam" id="PF08142">
    <property type="entry name" value="AARP2CN"/>
    <property type="match status" value="1"/>
</dbReference>
<dbReference type="CDD" id="cd01882">
    <property type="entry name" value="BMS1"/>
    <property type="match status" value="1"/>
</dbReference>
<evidence type="ECO:0000256" key="1">
    <source>
        <dbReference type="ARBA" id="ARBA00004604"/>
    </source>
</evidence>
<comment type="subcellular location">
    <subcellularLocation>
        <location evidence="1">Nucleus</location>
        <location evidence="1">Nucleolus</location>
    </subcellularLocation>
</comment>
<feature type="compositionally biased region" description="Basic residues" evidence="4">
    <location>
        <begin position="9"/>
        <end position="29"/>
    </location>
</feature>
<dbReference type="RefSeq" id="XP_006816551.1">
    <property type="nucleotide sequence ID" value="XM_006816488.1"/>
</dbReference>
<dbReference type="PANTHER" id="PTHR12858:SF2">
    <property type="entry name" value="RIBOSOME BIOGENESIS PROTEIN BMS1 HOMOLOG"/>
    <property type="match status" value="1"/>
</dbReference>
<name>A0ABM0M960_SACKO</name>
<evidence type="ECO:0000313" key="7">
    <source>
        <dbReference type="RefSeq" id="XP_006816551.1"/>
    </source>
</evidence>
<dbReference type="InterPro" id="IPR030387">
    <property type="entry name" value="G_Bms1/Tsr1_dom"/>
</dbReference>
<dbReference type="Gene3D" id="3.40.50.300">
    <property type="entry name" value="P-loop containing nucleotide triphosphate hydrolases"/>
    <property type="match status" value="1"/>
</dbReference>
<feature type="compositionally biased region" description="Basic and acidic residues" evidence="4">
    <location>
        <begin position="831"/>
        <end position="840"/>
    </location>
</feature>
<dbReference type="InterPro" id="IPR027417">
    <property type="entry name" value="P-loop_NTPase"/>
</dbReference>
<organism evidence="6 7">
    <name type="scientific">Saccoglossus kowalevskii</name>
    <name type="common">Acorn worm</name>
    <dbReference type="NCBI Taxonomy" id="10224"/>
    <lineage>
        <taxon>Eukaryota</taxon>
        <taxon>Metazoa</taxon>
        <taxon>Hemichordata</taxon>
        <taxon>Enteropneusta</taxon>
        <taxon>Harrimaniidae</taxon>
        <taxon>Saccoglossus</taxon>
    </lineage>
</organism>
<dbReference type="InterPro" id="IPR037875">
    <property type="entry name" value="Bms1_N"/>
</dbReference>
<evidence type="ECO:0000259" key="5">
    <source>
        <dbReference type="PROSITE" id="PS51714"/>
    </source>
</evidence>
<feature type="compositionally biased region" description="Acidic residues" evidence="4">
    <location>
        <begin position="436"/>
        <end position="480"/>
    </location>
</feature>
<feature type="compositionally biased region" description="Basic and acidic residues" evidence="4">
    <location>
        <begin position="30"/>
        <end position="39"/>
    </location>
</feature>
<proteinExistence type="predicted"/>
<reference evidence="7" key="1">
    <citation type="submission" date="2025-08" db="UniProtKB">
        <authorList>
            <consortium name="RefSeq"/>
        </authorList>
    </citation>
    <scope>IDENTIFICATION</scope>
    <source>
        <tissue evidence="7">Testes</tissue>
    </source>
</reference>
<evidence type="ECO:0000256" key="3">
    <source>
        <dbReference type="ARBA" id="ARBA00023242"/>
    </source>
</evidence>
<dbReference type="Proteomes" id="UP000694865">
    <property type="component" value="Unplaced"/>
</dbReference>
<dbReference type="SUPFAM" id="SSF52540">
    <property type="entry name" value="P-loop containing nucleoside triphosphate hydrolases"/>
    <property type="match status" value="1"/>
</dbReference>
<feature type="compositionally biased region" description="Basic and acidic residues" evidence="4">
    <location>
        <begin position="853"/>
        <end position="868"/>
    </location>
</feature>
<feature type="compositionally biased region" description="Acidic residues" evidence="4">
    <location>
        <begin position="571"/>
        <end position="634"/>
    </location>
</feature>
<feature type="region of interest" description="Disordered" evidence="4">
    <location>
        <begin position="828"/>
        <end position="868"/>
    </location>
</feature>
<evidence type="ECO:0000256" key="2">
    <source>
        <dbReference type="ARBA" id="ARBA00022517"/>
    </source>
</evidence>
<evidence type="ECO:0000256" key="4">
    <source>
        <dbReference type="SAM" id="MobiDB-lite"/>
    </source>
</evidence>
<dbReference type="InterPro" id="IPR012948">
    <property type="entry name" value="AARP2CN"/>
</dbReference>
<gene>
    <name evidence="7" type="primary">LOC100377776</name>
</gene>
<sequence length="1323" mass="151841">MGDAEQKATKVHRGRKSGPKADKKKKKHVHEQELTDRQRNPRAFSVQSVVKTARAVRRTLDIETKKQHIPLVDRTPLEPPPIVVAVVGPPKVGKTTLIKGLIKNFTRQNLTDIQGPVTIVSGKKRRLSIIECNNDINCLIDIAKVADLVLLLVDASFGFEMETFEFLNIVQVHGFPRIMGVLTHLDTFKQNKVLKKTKKRMKHRFWTEIYQGAKLFYISGLVHGEYNKMDIRNLGRFISVMKFRPLTWRTTHPYIVADRMEDLTDPEKIRLDGKCDRSIALYGYVRGTPIKSNSHIHIPGCGDFPVHDITFLPDPCPLPEKLKKRVLNEKERLIYAPMSGVGGIVYDKDVVYIELGSKKAHSETLTEEEKPVHEMVTNIIGTQQTIDSKMAKSKLSLFKASKPLISDQVEGKFAMPTEELVIHDGRTRRKAVFTNEDGDDNDSDDDDDDESDDDDDDDNDDESGEAEEEEEEEEKDDEEEVKTFKHEQEDDIKIERDVKRPFKKQKIDVNFADSGDELEVDPDDFLKSGSTIKKRNDTPCEIMASTKKVTKSNKSFDENGHSGSDVRNSDDNDDDNEHSNSDDDDAEHSDSDDDDAEHSDSDDDDSGCENDDTNEEEEEGESDFVSMDTDEEHDEDRQTKTNTDLRDETRTKGKNEKKTKKNAKNKQSVKFEEDKDWDKDESVAIATEAVADNIVEEGINEGFGKGYLKWKENLGQKASESFLQRLTDGKNLKKLIYGQVTETEDMDDSESRDVGGLFTIVKATSKSSHQSLNGLDCSRFSMNYGMDWDINELKEKIKDCFVTGKWENDKDAEKMLAQDDEIYGDFEDLETGEKHHGNIRDDDDDEEDSGEDEVVKKDEKQELTEKEKRLEKKRKLKEAFNTEYDDEDGGTSYYDDLKQQLDNQAQINKSAFDDMEDDVRVLYEGYRPGMYIRVEIANMPCEFVTNFDETYPIILGGLLPGEENIGYVQVRMKKHRWFDRILKTRDPLIISLGWRRFQTILMYSVQDHNGRHRLLKYTPEHMHCHATMWGPITPQGTGLLGIQSVSDTTSRFRIAATGTVLDLDKSITIVKKLKLTGTPFKIYKNTAFIKGMFNSALEVAKFEGASIRSVSGIRGQIKKGVRSPEGAFRASFEDKLLMSDIVFVRTWYPVTIPTFYNPVTSMLLPKESKSKWTGMKTVGQIRKEKNLSLPVAKDSMYKKIVRTPRRFNPLHIPNRLHKQLPFKSKPKMMEKKEKKVASVLDKHRVVIREPEEKRIARLMTQIATVNSYKLKKKKETMKARVTDHKKKLYIHDEQLKTRQKKEKKEMYRLMGQIQKKKSKQKRD</sequence>
<dbReference type="InterPro" id="IPR039761">
    <property type="entry name" value="Bms1/Tsr1"/>
</dbReference>
<feature type="domain" description="Bms1-type G" evidence="5">
    <location>
        <begin position="79"/>
        <end position="244"/>
    </location>
</feature>
<dbReference type="PROSITE" id="PS51714">
    <property type="entry name" value="G_BMS1"/>
    <property type="match status" value="1"/>
</dbReference>
<accession>A0ABM0M960</accession>
<keyword evidence="6" id="KW-1185">Reference proteome</keyword>
<dbReference type="Pfam" id="PF04950">
    <property type="entry name" value="RIBIOP_C"/>
    <property type="match status" value="1"/>
</dbReference>
<protein>
    <submittedName>
        <fullName evidence="7">Ribosome biogenesis protein BMS1 homolog</fullName>
    </submittedName>
</protein>
<feature type="region of interest" description="Disordered" evidence="4">
    <location>
        <begin position="431"/>
        <end position="678"/>
    </location>
</feature>
<dbReference type="PANTHER" id="PTHR12858">
    <property type="entry name" value="RIBOSOME BIOGENESIS PROTEIN"/>
    <property type="match status" value="1"/>
</dbReference>
<feature type="compositionally biased region" description="Basic and acidic residues" evidence="4">
    <location>
        <begin position="669"/>
        <end position="678"/>
    </location>
</feature>
<feature type="region of interest" description="Disordered" evidence="4">
    <location>
        <begin position="1"/>
        <end position="44"/>
    </location>
</feature>
<dbReference type="SMART" id="SM00785">
    <property type="entry name" value="AARP2CN"/>
    <property type="match status" value="1"/>
</dbReference>